<keyword evidence="5 10" id="KW-0812">Transmembrane</keyword>
<keyword evidence="7 10" id="KW-1133">Transmembrane helix</keyword>
<sequence>MISPHILAAEAASAAGAGSFASMILSLVILVGFMYFFMLRPQQKEQKKKNAMLAALEVGDTVLTTSGFYGTIIDISDDTVIVEFGSNKNCRIPMQRGAISVVEKPEDSANAVETKKDSKKK</sequence>
<dbReference type="AlphaFoldDB" id="N2AKY9"/>
<evidence type="ECO:0000256" key="10">
    <source>
        <dbReference type="SAM" id="Phobius"/>
    </source>
</evidence>
<evidence type="ECO:0000313" key="12">
    <source>
        <dbReference type="Proteomes" id="UP000012589"/>
    </source>
</evidence>
<gene>
    <name evidence="11" type="ORF">C823_02949</name>
</gene>
<dbReference type="HOGENOM" id="CLU_116157_5_0_9"/>
<evidence type="ECO:0000256" key="7">
    <source>
        <dbReference type="ARBA" id="ARBA00022989"/>
    </source>
</evidence>
<dbReference type="PRINTS" id="PR01853">
    <property type="entry name" value="YAJCTRNLCASE"/>
</dbReference>
<evidence type="ECO:0000256" key="6">
    <source>
        <dbReference type="ARBA" id="ARBA00022927"/>
    </source>
</evidence>
<dbReference type="PATRIC" id="fig|1235802.3.peg.3115"/>
<accession>N2AKY9</accession>
<dbReference type="PANTHER" id="PTHR33909">
    <property type="entry name" value="SEC TRANSLOCON ACCESSORY COMPLEX SUBUNIT YAJC"/>
    <property type="match status" value="1"/>
</dbReference>
<dbReference type="Proteomes" id="UP000012589">
    <property type="component" value="Unassembled WGS sequence"/>
</dbReference>
<evidence type="ECO:0000256" key="4">
    <source>
        <dbReference type="ARBA" id="ARBA00022475"/>
    </source>
</evidence>
<proteinExistence type="inferred from homology"/>
<keyword evidence="9 10" id="KW-0472">Membrane</keyword>
<dbReference type="OrthoDB" id="9800132at2"/>
<keyword evidence="6" id="KW-0653">Protein transport</keyword>
<evidence type="ECO:0000256" key="5">
    <source>
        <dbReference type="ARBA" id="ARBA00022692"/>
    </source>
</evidence>
<feature type="transmembrane region" description="Helical" evidence="10">
    <location>
        <begin position="20"/>
        <end position="39"/>
    </location>
</feature>
<reference evidence="11 12" key="1">
    <citation type="journal article" date="2014" name="Genome Announc.">
        <title>Draft genome sequences of the altered schaedler flora, a defined bacterial community from gnotobiotic mice.</title>
        <authorList>
            <person name="Wannemuehler M.J."/>
            <person name="Overstreet A.M."/>
            <person name="Ward D.V."/>
            <person name="Phillips G.J."/>
        </authorList>
    </citation>
    <scope>NUCLEOTIDE SEQUENCE [LARGE SCALE GENOMIC DNA]</scope>
    <source>
        <strain evidence="11 12">ASF492</strain>
    </source>
</reference>
<keyword evidence="12" id="KW-1185">Reference proteome</keyword>
<comment type="caution">
    <text evidence="11">The sequence shown here is derived from an EMBL/GenBank/DDBJ whole genome shotgun (WGS) entry which is preliminary data.</text>
</comment>
<dbReference type="GO" id="GO:0015031">
    <property type="term" value="P:protein transport"/>
    <property type="evidence" value="ECO:0007669"/>
    <property type="project" value="UniProtKB-KW"/>
</dbReference>
<dbReference type="STRING" id="1235802.C823_02949"/>
<evidence type="ECO:0000256" key="2">
    <source>
        <dbReference type="ARBA" id="ARBA00006742"/>
    </source>
</evidence>
<organism evidence="11 12">
    <name type="scientific">Eubacterium plexicaudatum ASF492</name>
    <dbReference type="NCBI Taxonomy" id="1235802"/>
    <lineage>
        <taxon>Bacteria</taxon>
        <taxon>Bacillati</taxon>
        <taxon>Bacillota</taxon>
        <taxon>Clostridia</taxon>
        <taxon>Eubacteriales</taxon>
        <taxon>Eubacteriaceae</taxon>
        <taxon>Eubacterium</taxon>
    </lineage>
</organism>
<evidence type="ECO:0000256" key="9">
    <source>
        <dbReference type="ARBA" id="ARBA00023136"/>
    </source>
</evidence>
<keyword evidence="4" id="KW-1003">Cell membrane</keyword>
<dbReference type="eggNOG" id="COG1862">
    <property type="taxonomic scope" value="Bacteria"/>
</dbReference>
<evidence type="ECO:0000313" key="11">
    <source>
        <dbReference type="EMBL" id="EMZ25059.1"/>
    </source>
</evidence>
<keyword evidence="3" id="KW-0813">Transport</keyword>
<comment type="similarity">
    <text evidence="2">Belongs to the YajC family.</text>
</comment>
<evidence type="ECO:0000256" key="1">
    <source>
        <dbReference type="ARBA" id="ARBA00004162"/>
    </source>
</evidence>
<keyword evidence="8" id="KW-0811">Translocation</keyword>
<evidence type="ECO:0000256" key="8">
    <source>
        <dbReference type="ARBA" id="ARBA00023010"/>
    </source>
</evidence>
<dbReference type="EMBL" id="AQFT01000091">
    <property type="protein sequence ID" value="EMZ25059.1"/>
    <property type="molecule type" value="Genomic_DNA"/>
</dbReference>
<dbReference type="NCBIfam" id="TIGR00739">
    <property type="entry name" value="yajC"/>
    <property type="match status" value="1"/>
</dbReference>
<protein>
    <submittedName>
        <fullName evidence="11">Preprotein translocase, YajC subunit</fullName>
    </submittedName>
</protein>
<comment type="subcellular location">
    <subcellularLocation>
        <location evidence="1">Cell membrane</location>
        <topology evidence="1">Single-pass membrane protein</topology>
    </subcellularLocation>
</comment>
<dbReference type="SMART" id="SM01323">
    <property type="entry name" value="YajC"/>
    <property type="match status" value="1"/>
</dbReference>
<name>N2AKY9_9FIRM</name>
<dbReference type="InterPro" id="IPR003849">
    <property type="entry name" value="Preprotein_translocase_YajC"/>
</dbReference>
<dbReference type="Pfam" id="PF02699">
    <property type="entry name" value="YajC"/>
    <property type="match status" value="1"/>
</dbReference>
<dbReference type="GO" id="GO:0005886">
    <property type="term" value="C:plasma membrane"/>
    <property type="evidence" value="ECO:0007669"/>
    <property type="project" value="UniProtKB-SubCell"/>
</dbReference>
<dbReference type="PANTHER" id="PTHR33909:SF1">
    <property type="entry name" value="SEC TRANSLOCON ACCESSORY COMPLEX SUBUNIT YAJC"/>
    <property type="match status" value="1"/>
</dbReference>
<evidence type="ECO:0000256" key="3">
    <source>
        <dbReference type="ARBA" id="ARBA00022448"/>
    </source>
</evidence>